<evidence type="ECO:0000313" key="2">
    <source>
        <dbReference type="EMBL" id="RVT57018.1"/>
    </source>
</evidence>
<keyword evidence="3" id="KW-1185">Reference proteome</keyword>
<name>A0A437K3Q0_9BACI</name>
<dbReference type="RefSeq" id="WP_127742282.1">
    <property type="nucleotide sequence ID" value="NZ_CAJCKN010000031.1"/>
</dbReference>
<evidence type="ECO:0000313" key="3">
    <source>
        <dbReference type="Proteomes" id="UP000288024"/>
    </source>
</evidence>
<protein>
    <recommendedName>
        <fullName evidence="1">MEDS domain-containing protein</fullName>
    </recommendedName>
</protein>
<comment type="caution">
    <text evidence="2">The sequence shown here is derived from an EMBL/GenBank/DDBJ whole genome shotgun (WGS) entry which is preliminary data.</text>
</comment>
<dbReference type="Pfam" id="PF14417">
    <property type="entry name" value="MEDS"/>
    <property type="match status" value="1"/>
</dbReference>
<dbReference type="Proteomes" id="UP000288024">
    <property type="component" value="Unassembled WGS sequence"/>
</dbReference>
<sequence length="233" mass="27261">MIEKGKMRAGSHILYIFNQIDKYIDNAVDFILDGVLNNEVILFVDTKESFENVFKKIRKMGYNSIQLERLIFVDSTETYIIDNQFNLKKTGNLIGLLNPYFEMGCTIRTWGQVLLTDHISTLERLRIFESNSDEFILKSNLISVCAYNGQTTSAYIQNELMRTHTHFMTDSEYIPSPLYDRNYLQIPSKEEIEKQKSIEKQYRNLKSINKRLAQENELISIKNMAITESEQKL</sequence>
<reference evidence="2 3" key="1">
    <citation type="submission" date="2019-01" db="EMBL/GenBank/DDBJ databases">
        <title>Bacillus sp. M5HDSG1-1, whole genome shotgun sequence.</title>
        <authorList>
            <person name="Tuo L."/>
        </authorList>
    </citation>
    <scope>NUCLEOTIDE SEQUENCE [LARGE SCALE GENOMIC DNA]</scope>
    <source>
        <strain evidence="2 3">M5HDSG1-1</strain>
    </source>
</reference>
<dbReference type="EMBL" id="RZTZ01000020">
    <property type="protein sequence ID" value="RVT57018.1"/>
    <property type="molecule type" value="Genomic_DNA"/>
</dbReference>
<gene>
    <name evidence="2" type="ORF">EM808_25800</name>
</gene>
<accession>A0A437K3Q0</accession>
<dbReference type="GeneID" id="87619979"/>
<organism evidence="2 3">
    <name type="scientific">Niallia taxi</name>
    <dbReference type="NCBI Taxonomy" id="2499688"/>
    <lineage>
        <taxon>Bacteria</taxon>
        <taxon>Bacillati</taxon>
        <taxon>Bacillota</taxon>
        <taxon>Bacilli</taxon>
        <taxon>Bacillales</taxon>
        <taxon>Bacillaceae</taxon>
        <taxon>Niallia</taxon>
    </lineage>
</organism>
<dbReference type="InterPro" id="IPR025847">
    <property type="entry name" value="MEDS_domain"/>
</dbReference>
<proteinExistence type="predicted"/>
<dbReference type="AlphaFoldDB" id="A0A437K3Q0"/>
<feature type="domain" description="MEDS" evidence="1">
    <location>
        <begin position="12"/>
        <end position="165"/>
    </location>
</feature>
<evidence type="ECO:0000259" key="1">
    <source>
        <dbReference type="Pfam" id="PF14417"/>
    </source>
</evidence>